<name>A0A9D1VB13_9BACT</name>
<organism evidence="1 2">
    <name type="scientific">Candidatus Akkermansia intestinigallinarum</name>
    <dbReference type="NCBI Taxonomy" id="2838431"/>
    <lineage>
        <taxon>Bacteria</taxon>
        <taxon>Pseudomonadati</taxon>
        <taxon>Verrucomicrobiota</taxon>
        <taxon>Verrucomicrobiia</taxon>
        <taxon>Verrucomicrobiales</taxon>
        <taxon>Akkermansiaceae</taxon>
        <taxon>Akkermansia</taxon>
    </lineage>
</organism>
<dbReference type="AlphaFoldDB" id="A0A9D1VB13"/>
<evidence type="ECO:0000313" key="2">
    <source>
        <dbReference type="Proteomes" id="UP000823964"/>
    </source>
</evidence>
<protein>
    <submittedName>
        <fullName evidence="1">YkgJ family cysteine cluster protein</fullName>
    </submittedName>
</protein>
<dbReference type="InterPro" id="IPR005358">
    <property type="entry name" value="Puta_zinc/iron-chelating_dom"/>
</dbReference>
<proteinExistence type="predicted"/>
<dbReference type="PANTHER" id="PTHR35866">
    <property type="entry name" value="PUTATIVE-RELATED"/>
    <property type="match status" value="1"/>
</dbReference>
<dbReference type="Pfam" id="PF03692">
    <property type="entry name" value="CxxCxxCC"/>
    <property type="match status" value="1"/>
</dbReference>
<sequence>MPQTAESAPIVHCCQRCGACCRWEGDVKVSADEISAIAAYLGMEEQDFIERYCRLRRDRRGLSLIDAADGACIMLTPEGCRIQAVKPQQCIDFPQRWNFPGWEKLCPGAGKSAPQA</sequence>
<evidence type="ECO:0000313" key="1">
    <source>
        <dbReference type="EMBL" id="HIX19674.1"/>
    </source>
</evidence>
<reference evidence="1" key="2">
    <citation type="submission" date="2021-04" db="EMBL/GenBank/DDBJ databases">
        <authorList>
            <person name="Gilroy R."/>
        </authorList>
    </citation>
    <scope>NUCLEOTIDE SEQUENCE</scope>
    <source>
        <strain evidence="1">14975</strain>
    </source>
</reference>
<comment type="caution">
    <text evidence="1">The sequence shown here is derived from an EMBL/GenBank/DDBJ whole genome shotgun (WGS) entry which is preliminary data.</text>
</comment>
<gene>
    <name evidence="1" type="ORF">H9862_03615</name>
</gene>
<dbReference type="EMBL" id="DXFQ01000057">
    <property type="protein sequence ID" value="HIX19674.1"/>
    <property type="molecule type" value="Genomic_DNA"/>
</dbReference>
<accession>A0A9D1VB13</accession>
<dbReference type="PANTHER" id="PTHR35866:SF1">
    <property type="entry name" value="YKGJ FAMILY CYSTEINE CLUSTER PROTEIN"/>
    <property type="match status" value="1"/>
</dbReference>
<dbReference type="Proteomes" id="UP000823964">
    <property type="component" value="Unassembled WGS sequence"/>
</dbReference>
<reference evidence="1" key="1">
    <citation type="journal article" date="2021" name="PeerJ">
        <title>Extensive microbial diversity within the chicken gut microbiome revealed by metagenomics and culture.</title>
        <authorList>
            <person name="Gilroy R."/>
            <person name="Ravi A."/>
            <person name="Getino M."/>
            <person name="Pursley I."/>
            <person name="Horton D.L."/>
            <person name="Alikhan N.F."/>
            <person name="Baker D."/>
            <person name="Gharbi K."/>
            <person name="Hall N."/>
            <person name="Watson M."/>
            <person name="Adriaenssens E.M."/>
            <person name="Foster-Nyarko E."/>
            <person name="Jarju S."/>
            <person name="Secka A."/>
            <person name="Antonio M."/>
            <person name="Oren A."/>
            <person name="Chaudhuri R.R."/>
            <person name="La Ragione R."/>
            <person name="Hildebrand F."/>
            <person name="Pallen M.J."/>
        </authorList>
    </citation>
    <scope>NUCLEOTIDE SEQUENCE</scope>
    <source>
        <strain evidence="1">14975</strain>
    </source>
</reference>